<gene>
    <name evidence="3" type="ORF">MMF98_19450</name>
</gene>
<evidence type="ECO:0000313" key="4">
    <source>
        <dbReference type="Proteomes" id="UP001139447"/>
    </source>
</evidence>
<sequence>MNFVAVRGRLTRTFAVFLSISALLAGCALPDKPARPVMYDFGPGAQSAAAATRQAPLATLALAEIEASGPLDSSAVLYRLAYADAQQLRPYAQARWSMPPPQLLRQRLRESLGQRRVVLNIDELASLGRSEGVHPLTLRIELEEFSQIFESPERSAGLVRLRATLVDSLPTGDRLLAQRSVVAQRPAPTPDAPGGVRALTAAADAAVEEITQWLQQVR</sequence>
<feature type="domain" description="ABC-type transport auxiliary lipoprotein component" evidence="2">
    <location>
        <begin position="43"/>
        <end position="210"/>
    </location>
</feature>
<organism evidence="3 4">
    <name type="scientific">Variovorax terrae</name>
    <dbReference type="NCBI Taxonomy" id="2923278"/>
    <lineage>
        <taxon>Bacteria</taxon>
        <taxon>Pseudomonadati</taxon>
        <taxon>Pseudomonadota</taxon>
        <taxon>Betaproteobacteria</taxon>
        <taxon>Burkholderiales</taxon>
        <taxon>Comamonadaceae</taxon>
        <taxon>Variovorax</taxon>
    </lineage>
</organism>
<dbReference type="AlphaFoldDB" id="A0A9X1W0E3"/>
<protein>
    <submittedName>
        <fullName evidence="3">PqiC family protein</fullName>
    </submittedName>
</protein>
<evidence type="ECO:0000256" key="1">
    <source>
        <dbReference type="SAM" id="SignalP"/>
    </source>
</evidence>
<evidence type="ECO:0000313" key="3">
    <source>
        <dbReference type="EMBL" id="MCJ0765392.1"/>
    </source>
</evidence>
<feature type="signal peptide" evidence="1">
    <location>
        <begin position="1"/>
        <end position="25"/>
    </location>
</feature>
<reference evidence="3" key="1">
    <citation type="submission" date="2022-03" db="EMBL/GenBank/DDBJ databases">
        <authorList>
            <person name="Woo C.Y."/>
        </authorList>
    </citation>
    <scope>NUCLEOTIDE SEQUENCE</scope>
    <source>
        <strain evidence="3">CYS-02</strain>
    </source>
</reference>
<dbReference type="Proteomes" id="UP001139447">
    <property type="component" value="Unassembled WGS sequence"/>
</dbReference>
<name>A0A9X1W0E3_9BURK</name>
<evidence type="ECO:0000259" key="2">
    <source>
        <dbReference type="Pfam" id="PF03886"/>
    </source>
</evidence>
<proteinExistence type="predicted"/>
<keyword evidence="4" id="KW-1185">Reference proteome</keyword>
<dbReference type="PROSITE" id="PS51257">
    <property type="entry name" value="PROKAR_LIPOPROTEIN"/>
    <property type="match status" value="1"/>
</dbReference>
<dbReference type="Pfam" id="PF03886">
    <property type="entry name" value="ABC_trans_aux"/>
    <property type="match status" value="1"/>
</dbReference>
<dbReference type="SUPFAM" id="SSF159594">
    <property type="entry name" value="XCC0632-like"/>
    <property type="match status" value="1"/>
</dbReference>
<comment type="caution">
    <text evidence="3">The sequence shown here is derived from an EMBL/GenBank/DDBJ whole genome shotgun (WGS) entry which is preliminary data.</text>
</comment>
<accession>A0A9X1W0E3</accession>
<dbReference type="InterPro" id="IPR005586">
    <property type="entry name" value="ABC_trans_aux"/>
</dbReference>
<feature type="chain" id="PRO_5040870669" evidence="1">
    <location>
        <begin position="26"/>
        <end position="218"/>
    </location>
</feature>
<dbReference type="EMBL" id="JALGBI010000003">
    <property type="protein sequence ID" value="MCJ0765392.1"/>
    <property type="molecule type" value="Genomic_DNA"/>
</dbReference>
<dbReference type="Gene3D" id="3.40.50.10610">
    <property type="entry name" value="ABC-type transport auxiliary lipoprotein component"/>
    <property type="match status" value="1"/>
</dbReference>
<keyword evidence="1" id="KW-0732">Signal</keyword>